<keyword evidence="3" id="KW-1185">Reference proteome</keyword>
<protein>
    <recommendedName>
        <fullName evidence="1">Carrier domain-containing protein</fullName>
    </recommendedName>
</protein>
<name>A0ABX1Y9E6_9BACL</name>
<dbReference type="Proteomes" id="UP000596857">
    <property type="component" value="Unassembled WGS sequence"/>
</dbReference>
<dbReference type="Pfam" id="PF00550">
    <property type="entry name" value="PP-binding"/>
    <property type="match status" value="1"/>
</dbReference>
<feature type="domain" description="Carrier" evidence="1">
    <location>
        <begin position="4"/>
        <end position="84"/>
    </location>
</feature>
<dbReference type="EMBL" id="WHOB01000012">
    <property type="protein sequence ID" value="NOU77433.1"/>
    <property type="molecule type" value="Genomic_DNA"/>
</dbReference>
<proteinExistence type="predicted"/>
<dbReference type="InterPro" id="IPR009081">
    <property type="entry name" value="PP-bd_ACP"/>
</dbReference>
<evidence type="ECO:0000313" key="2">
    <source>
        <dbReference type="EMBL" id="NOU77433.1"/>
    </source>
</evidence>
<dbReference type="InterPro" id="IPR036736">
    <property type="entry name" value="ACP-like_sf"/>
</dbReference>
<dbReference type="SUPFAM" id="SSF47336">
    <property type="entry name" value="ACP-like"/>
    <property type="match status" value="1"/>
</dbReference>
<dbReference type="PROSITE" id="PS50075">
    <property type="entry name" value="CARRIER"/>
    <property type="match status" value="1"/>
</dbReference>
<organism evidence="2 3">
    <name type="scientific">Paenibacillus phytohabitans</name>
    <dbReference type="NCBI Taxonomy" id="2654978"/>
    <lineage>
        <taxon>Bacteria</taxon>
        <taxon>Bacillati</taxon>
        <taxon>Bacillota</taxon>
        <taxon>Bacilli</taxon>
        <taxon>Bacillales</taxon>
        <taxon>Paenibacillaceae</taxon>
        <taxon>Paenibacillus</taxon>
    </lineage>
</organism>
<dbReference type="Gene3D" id="1.10.1200.10">
    <property type="entry name" value="ACP-like"/>
    <property type="match status" value="1"/>
</dbReference>
<evidence type="ECO:0000259" key="1">
    <source>
        <dbReference type="PROSITE" id="PS50075"/>
    </source>
</evidence>
<gene>
    <name evidence="2" type="ORF">GC101_00915</name>
</gene>
<accession>A0ABX1Y9E6</accession>
<reference evidence="2 3" key="1">
    <citation type="submission" date="2019-10" db="EMBL/GenBank/DDBJ databases">
        <title>Description of Paenibacillus terricola sp. nov.</title>
        <authorList>
            <person name="Carlier A."/>
            <person name="Qi S."/>
        </authorList>
    </citation>
    <scope>NUCLEOTIDE SEQUENCE [LARGE SCALE GENOMIC DNA]</scope>
    <source>
        <strain evidence="2 3">LMG 31459</strain>
    </source>
</reference>
<comment type="caution">
    <text evidence="2">The sequence shown here is derived from an EMBL/GenBank/DDBJ whole genome shotgun (WGS) entry which is preliminary data.</text>
</comment>
<sequence>MRGEKTVQMQDKLYEIIASVCYFDKEELHPGLSVEDDLAITSVMIVEIIAMVESRLGVNLEEHVDELLSCETLGELTALTAELSSEHPQGSLPGR</sequence>
<evidence type="ECO:0000313" key="3">
    <source>
        <dbReference type="Proteomes" id="UP000596857"/>
    </source>
</evidence>